<dbReference type="AlphaFoldDB" id="A0A2J6RZ43"/>
<accession>A0A2J6RZ43</accession>
<name>A0A2J6RZ43_HYAVF</name>
<gene>
    <name evidence="2" type="ORF">L207DRAFT_485303</name>
</gene>
<dbReference type="InterPro" id="IPR000073">
    <property type="entry name" value="AB_hydrolase_1"/>
</dbReference>
<keyword evidence="3" id="KW-1185">Reference proteome</keyword>
<dbReference type="OrthoDB" id="3466836at2759"/>
<organism evidence="2 3">
    <name type="scientific">Hyaloscypha variabilis (strain UAMH 11265 / GT02V1 / F)</name>
    <name type="common">Meliniomyces variabilis</name>
    <dbReference type="NCBI Taxonomy" id="1149755"/>
    <lineage>
        <taxon>Eukaryota</taxon>
        <taxon>Fungi</taxon>
        <taxon>Dikarya</taxon>
        <taxon>Ascomycota</taxon>
        <taxon>Pezizomycotina</taxon>
        <taxon>Leotiomycetes</taxon>
        <taxon>Helotiales</taxon>
        <taxon>Hyaloscyphaceae</taxon>
        <taxon>Hyaloscypha</taxon>
        <taxon>Hyaloscypha variabilis</taxon>
    </lineage>
</organism>
<reference evidence="2 3" key="1">
    <citation type="submission" date="2016-04" db="EMBL/GenBank/DDBJ databases">
        <title>A degradative enzymes factory behind the ericoid mycorrhizal symbiosis.</title>
        <authorList>
            <consortium name="DOE Joint Genome Institute"/>
            <person name="Martino E."/>
            <person name="Morin E."/>
            <person name="Grelet G."/>
            <person name="Kuo A."/>
            <person name="Kohler A."/>
            <person name="Daghino S."/>
            <person name="Barry K."/>
            <person name="Choi C."/>
            <person name="Cichocki N."/>
            <person name="Clum A."/>
            <person name="Copeland A."/>
            <person name="Hainaut M."/>
            <person name="Haridas S."/>
            <person name="Labutti K."/>
            <person name="Lindquist E."/>
            <person name="Lipzen A."/>
            <person name="Khouja H.-R."/>
            <person name="Murat C."/>
            <person name="Ohm R."/>
            <person name="Olson A."/>
            <person name="Spatafora J."/>
            <person name="Veneault-Fourrey C."/>
            <person name="Henrissat B."/>
            <person name="Grigoriev I."/>
            <person name="Martin F."/>
            <person name="Perotto S."/>
        </authorList>
    </citation>
    <scope>NUCLEOTIDE SEQUENCE [LARGE SCALE GENOMIC DNA]</scope>
    <source>
        <strain evidence="2 3">F</strain>
    </source>
</reference>
<evidence type="ECO:0000259" key="1">
    <source>
        <dbReference type="Pfam" id="PF12697"/>
    </source>
</evidence>
<dbReference type="Gene3D" id="3.40.50.1820">
    <property type="entry name" value="alpha/beta hydrolase"/>
    <property type="match status" value="1"/>
</dbReference>
<dbReference type="Pfam" id="PF12697">
    <property type="entry name" value="Abhydrolase_6"/>
    <property type="match status" value="1"/>
</dbReference>
<proteinExistence type="predicted"/>
<feature type="domain" description="AB hydrolase-1" evidence="1">
    <location>
        <begin position="34"/>
        <end position="309"/>
    </location>
</feature>
<dbReference type="EMBL" id="KZ613942">
    <property type="protein sequence ID" value="PMD43781.1"/>
    <property type="molecule type" value="Genomic_DNA"/>
</dbReference>
<protein>
    <recommendedName>
        <fullName evidence="1">AB hydrolase-1 domain-containing protein</fullName>
    </recommendedName>
</protein>
<dbReference type="InterPro" id="IPR029058">
    <property type="entry name" value="AB_hydrolase_fold"/>
</dbReference>
<evidence type="ECO:0000313" key="2">
    <source>
        <dbReference type="EMBL" id="PMD43781.1"/>
    </source>
</evidence>
<sequence length="326" mass="35772">MDKFLIQLKRDPSVELNCTFYASPGQSSPRNTLVVCLGGIDNPQSIWEQTITHFLHGIGLPTPPPILTYDRPGIEKFNRTKPAVSERAKGQGRDCLDAAHDLRDVISQVAKLRLGVNESDIDNLRIVFVALSVGVAIARLYCAEYPKTVSGFLILDSTIANLDTDDMLPDPRAPGFVQSDLTAGITVEVLEEARKIFARVYGIHARNREGLYRGNVPSLLPYSDSPKLEGPGSRTPYVTVVVHDTLTAASQSKHLFGFPEIVSIHLDPVWHQYHSGLARLTKSCLSKGPVEAKGCGHLIPKDGPQLVADELREILDKLVNNEATHI</sequence>
<dbReference type="SUPFAM" id="SSF53474">
    <property type="entry name" value="alpha/beta-Hydrolases"/>
    <property type="match status" value="1"/>
</dbReference>
<evidence type="ECO:0000313" key="3">
    <source>
        <dbReference type="Proteomes" id="UP000235786"/>
    </source>
</evidence>
<dbReference type="Proteomes" id="UP000235786">
    <property type="component" value="Unassembled WGS sequence"/>
</dbReference>